<dbReference type="STRING" id="50990.A0A4Y7PM73"/>
<dbReference type="InterPro" id="IPR045121">
    <property type="entry name" value="CoAse"/>
</dbReference>
<reference evidence="3 4" key="1">
    <citation type="submission" date="2018-06" db="EMBL/GenBank/DDBJ databases">
        <title>A transcriptomic atlas of mushroom development highlights an independent origin of complex multicellularity.</title>
        <authorList>
            <consortium name="DOE Joint Genome Institute"/>
            <person name="Krizsan K."/>
            <person name="Almasi E."/>
            <person name="Merenyi Z."/>
            <person name="Sahu N."/>
            <person name="Viragh M."/>
            <person name="Koszo T."/>
            <person name="Mondo S."/>
            <person name="Kiss B."/>
            <person name="Balint B."/>
            <person name="Kues U."/>
            <person name="Barry K."/>
            <person name="Hegedus J.C."/>
            <person name="Henrissat B."/>
            <person name="Johnson J."/>
            <person name="Lipzen A."/>
            <person name="Ohm R."/>
            <person name="Nagy I."/>
            <person name="Pangilinan J."/>
            <person name="Yan J."/>
            <person name="Xiong Y."/>
            <person name="Grigoriev I.V."/>
            <person name="Hibbett D.S."/>
            <person name="Nagy L.G."/>
        </authorList>
    </citation>
    <scope>NUCLEOTIDE SEQUENCE [LARGE SCALE GENOMIC DNA]</scope>
    <source>
        <strain evidence="3 4">SZMC22713</strain>
    </source>
</reference>
<dbReference type="GO" id="GO:0010945">
    <property type="term" value="F:coenzyme A diphosphatase activity"/>
    <property type="evidence" value="ECO:0007669"/>
    <property type="project" value="InterPro"/>
</dbReference>
<dbReference type="PANTHER" id="PTHR12992:SF45">
    <property type="entry name" value="NUDIX HYDROLASE DOMAIN-CONTAINING PROTEIN"/>
    <property type="match status" value="1"/>
</dbReference>
<proteinExistence type="predicted"/>
<dbReference type="EMBL" id="ML170242">
    <property type="protein sequence ID" value="TDL16497.1"/>
    <property type="molecule type" value="Genomic_DNA"/>
</dbReference>
<dbReference type="CDD" id="cd03426">
    <property type="entry name" value="NUDIX_CoAse_Nudt7"/>
    <property type="match status" value="1"/>
</dbReference>
<name>A0A4Y7PM73_9AGAM</name>
<gene>
    <name evidence="3" type="ORF">BD410DRAFT_795352</name>
</gene>
<feature type="domain" description="Nudix hydrolase" evidence="2">
    <location>
        <begin position="43"/>
        <end position="182"/>
    </location>
</feature>
<dbReference type="Pfam" id="PF00293">
    <property type="entry name" value="NUDIX"/>
    <property type="match status" value="1"/>
</dbReference>
<dbReference type="Proteomes" id="UP000294933">
    <property type="component" value="Unassembled WGS sequence"/>
</dbReference>
<evidence type="ECO:0000313" key="4">
    <source>
        <dbReference type="Proteomes" id="UP000294933"/>
    </source>
</evidence>
<accession>A0A4Y7PM73</accession>
<sequence length="283" mass="31784">MNNFTLDIEDFEKLEVSPDSRNVLSRFVTHTPEAPDLSNYPDSRLAAVLILLYERDKQLHVLLTTRSKLLRSHPGQTALPGGRYEPSDENFVETAFREAHEEVALPRHTYPPAIHPLCLLRPFVSLHKLLVTPVVAYLSDLSVLENLSPSDGEVDRIFDHPLEAILDPSLAAHLKLVPRGSEHWPYDTEYHNSTVHPWFADATYRMHRFRSTASPIKGLTADILITAAEIGYGRSAEYDRWGPGQPCSFADIQMALQQQERNTPSSTGQDAPLIAATSPRRDS</sequence>
<dbReference type="OrthoDB" id="10260614at2759"/>
<dbReference type="InterPro" id="IPR000086">
    <property type="entry name" value="NUDIX_hydrolase_dom"/>
</dbReference>
<evidence type="ECO:0000256" key="1">
    <source>
        <dbReference type="SAM" id="MobiDB-lite"/>
    </source>
</evidence>
<feature type="compositionally biased region" description="Polar residues" evidence="1">
    <location>
        <begin position="256"/>
        <end position="269"/>
    </location>
</feature>
<keyword evidence="4" id="KW-1185">Reference proteome</keyword>
<dbReference type="VEuPathDB" id="FungiDB:BD410DRAFT_795352"/>
<dbReference type="InterPro" id="IPR015797">
    <property type="entry name" value="NUDIX_hydrolase-like_dom_sf"/>
</dbReference>
<dbReference type="SUPFAM" id="SSF55811">
    <property type="entry name" value="Nudix"/>
    <property type="match status" value="1"/>
</dbReference>
<dbReference type="GO" id="GO:0015938">
    <property type="term" value="P:coenzyme A catabolic process"/>
    <property type="evidence" value="ECO:0007669"/>
    <property type="project" value="TreeGrafter"/>
</dbReference>
<dbReference type="PANTHER" id="PTHR12992">
    <property type="entry name" value="NUDIX HYDROLASE"/>
    <property type="match status" value="1"/>
</dbReference>
<evidence type="ECO:0000313" key="3">
    <source>
        <dbReference type="EMBL" id="TDL16497.1"/>
    </source>
</evidence>
<dbReference type="PROSITE" id="PS51462">
    <property type="entry name" value="NUDIX"/>
    <property type="match status" value="1"/>
</dbReference>
<dbReference type="AlphaFoldDB" id="A0A4Y7PM73"/>
<feature type="region of interest" description="Disordered" evidence="1">
    <location>
        <begin position="256"/>
        <end position="283"/>
    </location>
</feature>
<dbReference type="Gene3D" id="3.90.79.10">
    <property type="entry name" value="Nucleoside Triphosphate Pyrophosphohydrolase"/>
    <property type="match status" value="1"/>
</dbReference>
<evidence type="ECO:0000259" key="2">
    <source>
        <dbReference type="PROSITE" id="PS51462"/>
    </source>
</evidence>
<protein>
    <recommendedName>
        <fullName evidence="2">Nudix hydrolase domain-containing protein</fullName>
    </recommendedName>
</protein>
<organism evidence="3 4">
    <name type="scientific">Rickenella mellea</name>
    <dbReference type="NCBI Taxonomy" id="50990"/>
    <lineage>
        <taxon>Eukaryota</taxon>
        <taxon>Fungi</taxon>
        <taxon>Dikarya</taxon>
        <taxon>Basidiomycota</taxon>
        <taxon>Agaricomycotina</taxon>
        <taxon>Agaricomycetes</taxon>
        <taxon>Hymenochaetales</taxon>
        <taxon>Rickenellaceae</taxon>
        <taxon>Rickenella</taxon>
    </lineage>
</organism>